<reference evidence="1 2" key="1">
    <citation type="submission" date="2020-01" db="EMBL/GenBank/DDBJ databases">
        <authorList>
            <consortium name="DOE Joint Genome Institute"/>
            <person name="Haridas S."/>
            <person name="Albert R."/>
            <person name="Binder M."/>
            <person name="Bloem J."/>
            <person name="Labutti K."/>
            <person name="Salamov A."/>
            <person name="Andreopoulos B."/>
            <person name="Baker S.E."/>
            <person name="Barry K."/>
            <person name="Bills G."/>
            <person name="Bluhm B.H."/>
            <person name="Cannon C."/>
            <person name="Castanera R."/>
            <person name="Culley D.E."/>
            <person name="Daum C."/>
            <person name="Ezra D."/>
            <person name="Gonzalez J.B."/>
            <person name="Henrissat B."/>
            <person name="Kuo A."/>
            <person name="Liang C."/>
            <person name="Lipzen A."/>
            <person name="Lutzoni F."/>
            <person name="Magnuson J."/>
            <person name="Mondo S."/>
            <person name="Nolan M."/>
            <person name="Ohm R."/>
            <person name="Pangilinan J."/>
            <person name="Park H.-J.H."/>
            <person name="Ramirez L."/>
            <person name="Alfaro M."/>
            <person name="Sun H."/>
            <person name="Tritt A."/>
            <person name="Yoshinaga Y."/>
            <person name="Zwiers L.-H.L."/>
            <person name="Turgeon B.G."/>
            <person name="Goodwin S.B."/>
            <person name="Spatafora J.W."/>
            <person name="Crous P.W."/>
            <person name="Grigoriev I.V."/>
        </authorList>
    </citation>
    <scope>NUCLEOTIDE SEQUENCE [LARGE SCALE GENOMIC DNA]</scope>
    <source>
        <strain evidence="1 2">CBS 611.86</strain>
    </source>
</reference>
<proteinExistence type="predicted"/>
<dbReference type="Proteomes" id="UP000481861">
    <property type="component" value="Unassembled WGS sequence"/>
</dbReference>
<organism evidence="1 2">
    <name type="scientific">Massariosphaeria phaeospora</name>
    <dbReference type="NCBI Taxonomy" id="100035"/>
    <lineage>
        <taxon>Eukaryota</taxon>
        <taxon>Fungi</taxon>
        <taxon>Dikarya</taxon>
        <taxon>Ascomycota</taxon>
        <taxon>Pezizomycotina</taxon>
        <taxon>Dothideomycetes</taxon>
        <taxon>Pleosporomycetidae</taxon>
        <taxon>Pleosporales</taxon>
        <taxon>Pleosporales incertae sedis</taxon>
        <taxon>Massariosphaeria</taxon>
    </lineage>
</organism>
<evidence type="ECO:0000313" key="2">
    <source>
        <dbReference type="Proteomes" id="UP000481861"/>
    </source>
</evidence>
<gene>
    <name evidence="1" type="ORF">BDV95DRAFT_600437</name>
</gene>
<comment type="caution">
    <text evidence="1">The sequence shown here is derived from an EMBL/GenBank/DDBJ whole genome shotgun (WGS) entry which is preliminary data.</text>
</comment>
<dbReference type="InterPro" id="IPR036291">
    <property type="entry name" value="NAD(P)-bd_dom_sf"/>
</dbReference>
<keyword evidence="2" id="KW-1185">Reference proteome</keyword>
<evidence type="ECO:0008006" key="3">
    <source>
        <dbReference type="Google" id="ProtNLM"/>
    </source>
</evidence>
<dbReference type="Gene3D" id="3.40.50.720">
    <property type="entry name" value="NAD(P)-binding Rossmann-like Domain"/>
    <property type="match status" value="1"/>
</dbReference>
<sequence>MLKRYITLLEHTVIAGNRNPAHSTSQTSAELPKGDGSKLIVVKLDALIDQNAFSAIQGLPDKHGIDHLDIVIANAGVPYAWPLVAKLKFDDFRGHMSPIVQGFIALYQATQALMQKSSREPLFAPIGFSAGSIVNQHSIPNAAYGPTKAAVN</sequence>
<accession>A0A7C8MGJ2</accession>
<dbReference type="SUPFAM" id="SSF51735">
    <property type="entry name" value="NAD(P)-binding Rossmann-fold domains"/>
    <property type="match status" value="1"/>
</dbReference>
<dbReference type="AlphaFoldDB" id="A0A7C8MGJ2"/>
<dbReference type="EMBL" id="JAADJZ010000001">
    <property type="protein sequence ID" value="KAF2877736.1"/>
    <property type="molecule type" value="Genomic_DNA"/>
</dbReference>
<protein>
    <recommendedName>
        <fullName evidence="3">Norsolorinic acid reductase</fullName>
    </recommendedName>
</protein>
<dbReference type="OrthoDB" id="9876299at2759"/>
<evidence type="ECO:0000313" key="1">
    <source>
        <dbReference type="EMBL" id="KAF2877736.1"/>
    </source>
</evidence>
<name>A0A7C8MGJ2_9PLEO</name>